<evidence type="ECO:0000313" key="5">
    <source>
        <dbReference type="Proteomes" id="UP000294814"/>
    </source>
</evidence>
<dbReference type="Pfam" id="PF11999">
    <property type="entry name" value="Ice_binding"/>
    <property type="match status" value="1"/>
</dbReference>
<keyword evidence="5" id="KW-1185">Reference proteome</keyword>
<sequence length="277" mass="28106">MKLKKVLSIAAILLVGLMSSCSENSDNALPSETASTVKTADLIAKISSAEKTADLQTTSGGLTGVNLGISGDFVILSKTGITDVYKSAVTGDVGSSPITGAAVLLKCSEVVGTIYTVDAAGPLPCSVTNATRLTTSVGDMQTAYADAAGRLNPDFLNLGAGNIGGMTLIPGLYKWTSGVLIPADITISGGPDDIFIFQVAGTLEMSSAVRVTLSGGAQAKNIFWVSAGAVTFGTTSHFEGTVLGKTGINLKTGATINGRLLAQTAVTLQMNTVVIPQ</sequence>
<proteinExistence type="inferred from homology"/>
<keyword evidence="2 3" id="KW-0732">Signal</keyword>
<dbReference type="OrthoDB" id="2082707at2"/>
<dbReference type="PROSITE" id="PS51257">
    <property type="entry name" value="PROKAR_LIPOPROTEIN"/>
    <property type="match status" value="1"/>
</dbReference>
<gene>
    <name evidence="4" type="ORF">E0I26_07210</name>
</gene>
<dbReference type="Proteomes" id="UP000294814">
    <property type="component" value="Unassembled WGS sequence"/>
</dbReference>
<dbReference type="AlphaFoldDB" id="A0A4R5FA04"/>
<dbReference type="NCBIfam" id="NF045625">
    <property type="entry name" value="IBP_CFB"/>
    <property type="match status" value="1"/>
</dbReference>
<dbReference type="RefSeq" id="WP_131915816.1">
    <property type="nucleotide sequence ID" value="NZ_SMLG01000004.1"/>
</dbReference>
<feature type="chain" id="PRO_5020680226" evidence="3">
    <location>
        <begin position="25"/>
        <end position="277"/>
    </location>
</feature>
<evidence type="ECO:0000313" key="4">
    <source>
        <dbReference type="EMBL" id="TDE44919.1"/>
    </source>
</evidence>
<feature type="signal peptide" evidence="3">
    <location>
        <begin position="1"/>
        <end position="24"/>
    </location>
</feature>
<dbReference type="InterPro" id="IPR021884">
    <property type="entry name" value="Ice-bd_prot"/>
</dbReference>
<protein>
    <submittedName>
        <fullName evidence="4">DUF3494 domain-containing protein</fullName>
    </submittedName>
</protein>
<organism evidence="4 5">
    <name type="scientific">Flavobacterium rhamnosiphilum</name>
    <dbReference type="NCBI Taxonomy" id="2541724"/>
    <lineage>
        <taxon>Bacteria</taxon>
        <taxon>Pseudomonadati</taxon>
        <taxon>Bacteroidota</taxon>
        <taxon>Flavobacteriia</taxon>
        <taxon>Flavobacteriales</taxon>
        <taxon>Flavobacteriaceae</taxon>
        <taxon>Flavobacterium</taxon>
    </lineage>
</organism>
<evidence type="ECO:0000256" key="1">
    <source>
        <dbReference type="ARBA" id="ARBA00005445"/>
    </source>
</evidence>
<comment type="similarity">
    <text evidence="1">Belongs to the ice-binding protein family.</text>
</comment>
<comment type="caution">
    <text evidence="4">The sequence shown here is derived from an EMBL/GenBank/DDBJ whole genome shotgun (WGS) entry which is preliminary data.</text>
</comment>
<evidence type="ECO:0000256" key="3">
    <source>
        <dbReference type="SAM" id="SignalP"/>
    </source>
</evidence>
<name>A0A4R5FA04_9FLAO</name>
<accession>A0A4R5FA04</accession>
<evidence type="ECO:0000256" key="2">
    <source>
        <dbReference type="ARBA" id="ARBA00022729"/>
    </source>
</evidence>
<dbReference type="EMBL" id="SMLG01000004">
    <property type="protein sequence ID" value="TDE44919.1"/>
    <property type="molecule type" value="Genomic_DNA"/>
</dbReference>
<reference evidence="4 5" key="1">
    <citation type="submission" date="2019-03" db="EMBL/GenBank/DDBJ databases">
        <title>Novel species of Flavobacterium.</title>
        <authorList>
            <person name="Liu Q."/>
            <person name="Xin Y.-H."/>
        </authorList>
    </citation>
    <scope>NUCLEOTIDE SEQUENCE [LARGE SCALE GENOMIC DNA]</scope>
    <source>
        <strain evidence="4 5">LB3P52</strain>
    </source>
</reference>